<evidence type="ECO:0000313" key="3">
    <source>
        <dbReference type="Proteomes" id="UP000076586"/>
    </source>
</evidence>
<dbReference type="Proteomes" id="UP000076586">
    <property type="component" value="Unassembled WGS sequence"/>
</dbReference>
<proteinExistence type="predicted"/>
<reference evidence="3" key="2">
    <citation type="journal article" date="2017" name="Genome Announc.">
        <title>Draft genome sequence of Paludibacter jiangxiensis NM7(T), a propionate-producing fermentative bacterium.</title>
        <authorList>
            <person name="Qiu Y.-L."/>
            <person name="Tourlousse D.M."/>
            <person name="Matsuura N."/>
            <person name="Ohashi A."/>
            <person name="Sekiguchi Y."/>
        </authorList>
    </citation>
    <scope>NUCLEOTIDE SEQUENCE [LARGE SCALE GENOMIC DNA]</scope>
    <source>
        <strain evidence="3">NM7</strain>
    </source>
</reference>
<reference evidence="3" key="1">
    <citation type="submission" date="2016-04" db="EMBL/GenBank/DDBJ databases">
        <title>Draft genome sequence of Paludibacter jiangxiensis strain NM7.</title>
        <authorList>
            <person name="Qiu Y."/>
            <person name="Matsuura N."/>
            <person name="Ohashi A."/>
            <person name="Tourlousse M.D."/>
            <person name="Sekiguchi Y."/>
        </authorList>
    </citation>
    <scope>NUCLEOTIDE SEQUENCE [LARGE SCALE GENOMIC DNA]</scope>
    <source>
        <strain evidence="3">NM7</strain>
    </source>
</reference>
<dbReference type="EMBL" id="BDCR01000001">
    <property type="protein sequence ID" value="GAT61537.1"/>
    <property type="molecule type" value="Genomic_DNA"/>
</dbReference>
<evidence type="ECO:0000256" key="1">
    <source>
        <dbReference type="SAM" id="Coils"/>
    </source>
</evidence>
<name>A0A161LCU1_9BACT</name>
<keyword evidence="3" id="KW-1185">Reference proteome</keyword>
<accession>A0A161LCU1</accession>
<sequence>MTNRHQSLIDGFEKKLRKLLQLHADDRARIQQLTEQLQRKEDDLMQAHKVILELRSDYESLKMAQMFVGGNEGERELAHKRISQLVREIDKCIDLLNQ</sequence>
<dbReference type="STRING" id="681398.PJIAN_1117"/>
<feature type="coiled-coil region" evidence="1">
    <location>
        <begin position="16"/>
        <end position="50"/>
    </location>
</feature>
<gene>
    <name evidence="2" type="ORF">PJIAN_1117</name>
</gene>
<comment type="caution">
    <text evidence="2">The sequence shown here is derived from an EMBL/GenBank/DDBJ whole genome shotgun (WGS) entry which is preliminary data.</text>
</comment>
<keyword evidence="1" id="KW-0175">Coiled coil</keyword>
<dbReference type="RefSeq" id="WP_068701095.1">
    <property type="nucleotide sequence ID" value="NZ_BDCR01000001.1"/>
</dbReference>
<evidence type="ECO:0000313" key="2">
    <source>
        <dbReference type="EMBL" id="GAT61537.1"/>
    </source>
</evidence>
<protein>
    <submittedName>
        <fullName evidence="2">Uncharacterized protein</fullName>
    </submittedName>
</protein>
<organism evidence="2 3">
    <name type="scientific">Paludibacter jiangxiensis</name>
    <dbReference type="NCBI Taxonomy" id="681398"/>
    <lineage>
        <taxon>Bacteria</taxon>
        <taxon>Pseudomonadati</taxon>
        <taxon>Bacteroidota</taxon>
        <taxon>Bacteroidia</taxon>
        <taxon>Bacteroidales</taxon>
        <taxon>Paludibacteraceae</taxon>
        <taxon>Paludibacter</taxon>
    </lineage>
</organism>
<dbReference type="AlphaFoldDB" id="A0A161LCU1"/>
<dbReference type="OrthoDB" id="1467932at2"/>